<gene>
    <name evidence="1" type="ORF">L873DRAFT_914329</name>
</gene>
<dbReference type="EMBL" id="ML120388">
    <property type="protein sequence ID" value="RPA99261.1"/>
    <property type="molecule type" value="Genomic_DNA"/>
</dbReference>
<accession>A0A3N4JR02</accession>
<evidence type="ECO:0000313" key="2">
    <source>
        <dbReference type="Proteomes" id="UP000276215"/>
    </source>
</evidence>
<keyword evidence="2" id="KW-1185">Reference proteome</keyword>
<name>A0A3N4JR02_9PEZI</name>
<proteinExistence type="predicted"/>
<evidence type="ECO:0000313" key="1">
    <source>
        <dbReference type="EMBL" id="RPA99261.1"/>
    </source>
</evidence>
<protein>
    <submittedName>
        <fullName evidence="1">Uncharacterized protein</fullName>
    </submittedName>
</protein>
<dbReference type="Proteomes" id="UP000276215">
    <property type="component" value="Unassembled WGS sequence"/>
</dbReference>
<dbReference type="OrthoDB" id="5427804at2759"/>
<organism evidence="1 2">
    <name type="scientific">Choiromyces venosus 120613-1</name>
    <dbReference type="NCBI Taxonomy" id="1336337"/>
    <lineage>
        <taxon>Eukaryota</taxon>
        <taxon>Fungi</taxon>
        <taxon>Dikarya</taxon>
        <taxon>Ascomycota</taxon>
        <taxon>Pezizomycotina</taxon>
        <taxon>Pezizomycetes</taxon>
        <taxon>Pezizales</taxon>
        <taxon>Tuberaceae</taxon>
        <taxon>Choiromyces</taxon>
    </lineage>
</organism>
<reference evidence="1 2" key="1">
    <citation type="journal article" date="2018" name="Nat. Ecol. Evol.">
        <title>Pezizomycetes genomes reveal the molecular basis of ectomycorrhizal truffle lifestyle.</title>
        <authorList>
            <person name="Murat C."/>
            <person name="Payen T."/>
            <person name="Noel B."/>
            <person name="Kuo A."/>
            <person name="Morin E."/>
            <person name="Chen J."/>
            <person name="Kohler A."/>
            <person name="Krizsan K."/>
            <person name="Balestrini R."/>
            <person name="Da Silva C."/>
            <person name="Montanini B."/>
            <person name="Hainaut M."/>
            <person name="Levati E."/>
            <person name="Barry K.W."/>
            <person name="Belfiori B."/>
            <person name="Cichocki N."/>
            <person name="Clum A."/>
            <person name="Dockter R.B."/>
            <person name="Fauchery L."/>
            <person name="Guy J."/>
            <person name="Iotti M."/>
            <person name="Le Tacon F."/>
            <person name="Lindquist E.A."/>
            <person name="Lipzen A."/>
            <person name="Malagnac F."/>
            <person name="Mello A."/>
            <person name="Molinier V."/>
            <person name="Miyauchi S."/>
            <person name="Poulain J."/>
            <person name="Riccioni C."/>
            <person name="Rubini A."/>
            <person name="Sitrit Y."/>
            <person name="Splivallo R."/>
            <person name="Traeger S."/>
            <person name="Wang M."/>
            <person name="Zifcakova L."/>
            <person name="Wipf D."/>
            <person name="Zambonelli A."/>
            <person name="Paolocci F."/>
            <person name="Nowrousian M."/>
            <person name="Ottonello S."/>
            <person name="Baldrian P."/>
            <person name="Spatafora J.W."/>
            <person name="Henrissat B."/>
            <person name="Nagy L.G."/>
            <person name="Aury J.M."/>
            <person name="Wincker P."/>
            <person name="Grigoriev I.V."/>
            <person name="Bonfante P."/>
            <person name="Martin F.M."/>
        </authorList>
    </citation>
    <scope>NUCLEOTIDE SEQUENCE [LARGE SCALE GENOMIC DNA]</scope>
    <source>
        <strain evidence="1 2">120613-1</strain>
    </source>
</reference>
<dbReference type="AlphaFoldDB" id="A0A3N4JR02"/>
<sequence length="90" mass="10851">MSLIQPLNVAINKPFKDLICENTNMVIFQAETIQSIQKCTVYQHHILTTSGIGKVFYRFYEEKKRYHILYFLESRIITSCQWNCRLRIRY</sequence>